<evidence type="ECO:0000259" key="1">
    <source>
        <dbReference type="Pfam" id="PF01494"/>
    </source>
</evidence>
<dbReference type="SUPFAM" id="SSF51905">
    <property type="entry name" value="FAD/NAD(P)-binding domain"/>
    <property type="match status" value="1"/>
</dbReference>
<accession>A0A7R7TUC3</accession>
<dbReference type="InterPro" id="IPR002938">
    <property type="entry name" value="FAD-bd"/>
</dbReference>
<gene>
    <name evidence="2" type="ORF">MHEC_16330</name>
</gene>
<dbReference type="GO" id="GO:0071949">
    <property type="term" value="F:FAD binding"/>
    <property type="evidence" value="ECO:0007669"/>
    <property type="project" value="InterPro"/>
</dbReference>
<evidence type="ECO:0000313" key="2">
    <source>
        <dbReference type="EMBL" id="BCO35200.1"/>
    </source>
</evidence>
<reference evidence="2 3" key="1">
    <citation type="submission" date="2020-12" db="EMBL/GenBank/DDBJ databases">
        <title>Complete genome sequence of Mycobacterium heckeshornense JCM 15655T, closely related to a pathogenic non-tuberculous mycobacterial species Mycobacterium xenopi.</title>
        <authorList>
            <person name="Yoshida M."/>
            <person name="Fukano H."/>
            <person name="Asakura T."/>
            <person name="Suzuki M."/>
            <person name="Hoshino Y."/>
        </authorList>
    </citation>
    <scope>NUCLEOTIDE SEQUENCE [LARGE SCALE GENOMIC DNA]</scope>
    <source>
        <strain evidence="2 3">JCM 15655</strain>
    </source>
</reference>
<evidence type="ECO:0000313" key="3">
    <source>
        <dbReference type="Proteomes" id="UP000595446"/>
    </source>
</evidence>
<dbReference type="Gene3D" id="3.50.50.60">
    <property type="entry name" value="FAD/NAD(P)-binding domain"/>
    <property type="match status" value="1"/>
</dbReference>
<sequence length="490" mass="54735">MYDRMKAARLGQRAVILGGSVAGLCAAAAVSPHFSQVVILERDELPDVADHRRGVPQSRHPHFLLNAGRTALEHLYPGIEAELIAGGALELNPGRDAAYCESRGWAPRKAGAMTMIYCSRILLERTLRDRACALANVAIRERTTVHGLAFDGQHVTGVRYSPADTTGGEETDTYDLVVDALGRGSKVAYWLTTAGFPAVQTLTLDAKVTYSSRWYRRPPPSADDWWWQLVVLPAATRGAKPVEHDYLSTIFPIENERWIAFMGSWGHEMPSSNDDFEECAQRIRTPAFSAALKRAEPISDVHVTRATANKWRRYDRLAQPPLGIISVGDSICAYNPLYGQGMSAAAVTAVILAETLDTTTCLDADFYRRFLLRQSHYLQIPWDTAITRDQGYKHAVGTEVLQSAVRRRLMNRLAWPMFNLLSAASREDPVIEDHFSRVFNIEQSLRDMITNPVVLSRLARYQLKVFLGRTRLPRYFDALGDPPSTDYSTP</sequence>
<keyword evidence="3" id="KW-1185">Reference proteome</keyword>
<dbReference type="PANTHER" id="PTHR43422">
    <property type="entry name" value="THIAMINE THIAZOLE SYNTHASE"/>
    <property type="match status" value="1"/>
</dbReference>
<proteinExistence type="predicted"/>
<dbReference type="InterPro" id="IPR036188">
    <property type="entry name" value="FAD/NAD-bd_sf"/>
</dbReference>
<dbReference type="Pfam" id="PF01494">
    <property type="entry name" value="FAD_binding_3"/>
    <property type="match status" value="1"/>
</dbReference>
<organism evidence="2 3">
    <name type="scientific">Mycobacterium heckeshornense</name>
    <dbReference type="NCBI Taxonomy" id="110505"/>
    <lineage>
        <taxon>Bacteria</taxon>
        <taxon>Bacillati</taxon>
        <taxon>Actinomycetota</taxon>
        <taxon>Actinomycetes</taxon>
        <taxon>Mycobacteriales</taxon>
        <taxon>Mycobacteriaceae</taxon>
        <taxon>Mycobacterium</taxon>
    </lineage>
</organism>
<feature type="domain" description="FAD-binding" evidence="1">
    <location>
        <begin position="15"/>
        <end position="356"/>
    </location>
</feature>
<dbReference type="RefSeq" id="WP_235434978.1">
    <property type="nucleotide sequence ID" value="NZ_AP024237.1"/>
</dbReference>
<dbReference type="AlphaFoldDB" id="A0A7R7TUC3"/>
<protein>
    <recommendedName>
        <fullName evidence="1">FAD-binding domain-containing protein</fullName>
    </recommendedName>
</protein>
<dbReference type="Proteomes" id="UP000595446">
    <property type="component" value="Chromosome"/>
</dbReference>
<dbReference type="PANTHER" id="PTHR43422:SF3">
    <property type="entry name" value="THIAMINE THIAZOLE SYNTHASE"/>
    <property type="match status" value="1"/>
</dbReference>
<dbReference type="EMBL" id="AP024237">
    <property type="protein sequence ID" value="BCO35200.1"/>
    <property type="molecule type" value="Genomic_DNA"/>
</dbReference>
<name>A0A7R7TUC3_9MYCO</name>